<dbReference type="EMBL" id="QEPT01000012">
    <property type="protein sequence ID" value="RDE82116.1"/>
    <property type="molecule type" value="Genomic_DNA"/>
</dbReference>
<dbReference type="Proteomes" id="UP000253823">
    <property type="component" value="Unassembled WGS sequence"/>
</dbReference>
<evidence type="ECO:0000256" key="1">
    <source>
        <dbReference type="ARBA" id="ARBA00022722"/>
    </source>
</evidence>
<evidence type="ECO:0000313" key="4">
    <source>
        <dbReference type="Proteomes" id="UP000253823"/>
    </source>
</evidence>
<dbReference type="SUPFAM" id="SSF53933">
    <property type="entry name" value="Microbial ribonucleases"/>
    <property type="match status" value="1"/>
</dbReference>
<dbReference type="GO" id="GO:0016787">
    <property type="term" value="F:hydrolase activity"/>
    <property type="evidence" value="ECO:0007669"/>
    <property type="project" value="UniProtKB-KW"/>
</dbReference>
<evidence type="ECO:0000256" key="2">
    <source>
        <dbReference type="ARBA" id="ARBA00022801"/>
    </source>
</evidence>
<proteinExistence type="predicted"/>
<accession>A0AAQ0KBV4</accession>
<evidence type="ECO:0000313" key="3">
    <source>
        <dbReference type="EMBL" id="RDE82116.1"/>
    </source>
</evidence>
<comment type="caution">
    <text evidence="3">The sequence shown here is derived from an EMBL/GenBank/DDBJ whole genome shotgun (WGS) entry which is preliminary data.</text>
</comment>
<protein>
    <submittedName>
        <fullName evidence="3">Guanine-specific ribonuclease N1 and T1</fullName>
    </submittedName>
</protein>
<dbReference type="InterPro" id="IPR016191">
    <property type="entry name" value="Ribonuclease/ribotoxin"/>
</dbReference>
<reference evidence="3 4" key="1">
    <citation type="submission" date="2018-05" db="EMBL/GenBank/DDBJ databases">
        <title>Draft Genome Sequences for a Diverse set of 7 Haemophilus Species.</title>
        <authorList>
            <person name="Nichols M."/>
            <person name="Topaz N."/>
            <person name="Wang X."/>
            <person name="Wang X."/>
            <person name="Boxrud D."/>
        </authorList>
    </citation>
    <scope>NUCLEOTIDE SEQUENCE [LARGE SCALE GENOMIC DNA]</scope>
    <source>
        <strain evidence="3 4">C2006002596</strain>
    </source>
</reference>
<dbReference type="GO" id="GO:0004540">
    <property type="term" value="F:RNA nuclease activity"/>
    <property type="evidence" value="ECO:0007669"/>
    <property type="project" value="InterPro"/>
</dbReference>
<organism evidence="3 4">
    <name type="scientific">Haemophilus parainfluenzae</name>
    <dbReference type="NCBI Taxonomy" id="729"/>
    <lineage>
        <taxon>Bacteria</taxon>
        <taxon>Pseudomonadati</taxon>
        <taxon>Pseudomonadota</taxon>
        <taxon>Gammaproteobacteria</taxon>
        <taxon>Pasteurellales</taxon>
        <taxon>Pasteurellaceae</taxon>
        <taxon>Haemophilus</taxon>
    </lineage>
</organism>
<name>A0AAQ0KBV4_HAEPA</name>
<keyword evidence="2" id="KW-0378">Hydrolase</keyword>
<sequence length="40" mass="4743">MNNQISRNKQPGTRLLYSNDGLLFITTDHYKSFKEIGKWK</sequence>
<dbReference type="Gene3D" id="3.40.20.20">
    <property type="match status" value="1"/>
</dbReference>
<dbReference type="InterPro" id="IPR053753">
    <property type="entry name" value="RNase_N1/T1-like_sf"/>
</dbReference>
<dbReference type="GO" id="GO:0003723">
    <property type="term" value="F:RNA binding"/>
    <property type="evidence" value="ECO:0007669"/>
    <property type="project" value="InterPro"/>
</dbReference>
<keyword evidence="1" id="KW-0540">Nuclease</keyword>
<dbReference type="AlphaFoldDB" id="A0AAQ0KBV4"/>
<gene>
    <name evidence="3" type="ORF">DPV95_10090</name>
</gene>